<evidence type="ECO:0000256" key="1">
    <source>
        <dbReference type="SAM" id="MobiDB-lite"/>
    </source>
</evidence>
<evidence type="ECO:0000259" key="2">
    <source>
        <dbReference type="Pfam" id="PF04909"/>
    </source>
</evidence>
<dbReference type="Proteomes" id="UP000827549">
    <property type="component" value="Chromosome 3"/>
</dbReference>
<dbReference type="GeneID" id="87807017"/>
<feature type="region of interest" description="Disordered" evidence="1">
    <location>
        <begin position="1"/>
        <end position="27"/>
    </location>
</feature>
<name>A0AAF1BJU4_9TREE</name>
<dbReference type="InterPro" id="IPR052358">
    <property type="entry name" value="Aro_Compnd_Degr_Hydrolases"/>
</dbReference>
<dbReference type="PANTHER" id="PTHR35563">
    <property type="entry name" value="BARREL METAL-DEPENDENT HYDROLASE, PUTATIVE (AFU_ORTHOLOGUE AFUA_1G16240)-RELATED"/>
    <property type="match status" value="1"/>
</dbReference>
<feature type="domain" description="Amidohydrolase-related" evidence="2">
    <location>
        <begin position="27"/>
        <end position="326"/>
    </location>
</feature>
<dbReference type="GO" id="GO:0016787">
    <property type="term" value="F:hydrolase activity"/>
    <property type="evidence" value="ECO:0007669"/>
    <property type="project" value="UniProtKB-KW"/>
</dbReference>
<feature type="compositionally biased region" description="Pro residues" evidence="1">
    <location>
        <begin position="1"/>
        <end position="11"/>
    </location>
</feature>
<reference evidence="3" key="1">
    <citation type="submission" date="2023-10" db="EMBL/GenBank/DDBJ databases">
        <authorList>
            <person name="Noh H."/>
        </authorList>
    </citation>
    <scope>NUCLEOTIDE SEQUENCE</scope>
    <source>
        <strain evidence="3">DUCC4014</strain>
    </source>
</reference>
<keyword evidence="3" id="KW-0378">Hydrolase</keyword>
<dbReference type="Gene3D" id="3.20.20.140">
    <property type="entry name" value="Metal-dependent hydrolases"/>
    <property type="match status" value="1"/>
</dbReference>
<dbReference type="SUPFAM" id="SSF51556">
    <property type="entry name" value="Metallo-dependent hydrolases"/>
    <property type="match status" value="1"/>
</dbReference>
<evidence type="ECO:0000313" key="3">
    <source>
        <dbReference type="EMBL" id="WOO80265.1"/>
    </source>
</evidence>
<evidence type="ECO:0000313" key="4">
    <source>
        <dbReference type="Proteomes" id="UP000827549"/>
    </source>
</evidence>
<keyword evidence="4" id="KW-1185">Reference proteome</keyword>
<protein>
    <submittedName>
        <fullName evidence="3">2-pyrone-4,6-dicarbaxylate hydrolase</fullName>
    </submittedName>
</protein>
<gene>
    <name evidence="3" type="primary">PDCH</name>
    <name evidence="3" type="ORF">LOC62_03G003776</name>
</gene>
<organism evidence="3 4">
    <name type="scientific">Vanrija pseudolonga</name>
    <dbReference type="NCBI Taxonomy" id="143232"/>
    <lineage>
        <taxon>Eukaryota</taxon>
        <taxon>Fungi</taxon>
        <taxon>Dikarya</taxon>
        <taxon>Basidiomycota</taxon>
        <taxon>Agaricomycotina</taxon>
        <taxon>Tremellomycetes</taxon>
        <taxon>Trichosporonales</taxon>
        <taxon>Trichosporonaceae</taxon>
        <taxon>Vanrija</taxon>
    </lineage>
</organism>
<dbReference type="RefSeq" id="XP_062626297.1">
    <property type="nucleotide sequence ID" value="XM_062770313.1"/>
</dbReference>
<dbReference type="InterPro" id="IPR032466">
    <property type="entry name" value="Metal_Hydrolase"/>
</dbReference>
<dbReference type="PANTHER" id="PTHR35563:SF2">
    <property type="entry name" value="BARREL METAL-DEPENDENT HYDROLASE, PUTATIVE (AFU_ORTHOLOGUE AFUA_1G16240)-RELATED"/>
    <property type="match status" value="1"/>
</dbReference>
<dbReference type="EMBL" id="CP086716">
    <property type="protein sequence ID" value="WOO80265.1"/>
    <property type="molecule type" value="Genomic_DNA"/>
</dbReference>
<dbReference type="AlphaFoldDB" id="A0AAF1BJU4"/>
<proteinExistence type="predicted"/>
<sequence>MSLPAPDPTALPPTSTTLHPPLPEGTIDTHFHIFPDAPLAPLERRPFTPAPFPNSTATQFHASLGVSRSVLVHSMAFGPDLATLREYIGANPDVVGVGALTPSDGVEEIKRLDAAGVRGVRAVFGGDVDTRARALGIRELARRLDDAGVAWSVLVQEWDSTIFDELLAIADTLPPSQALVVDHLGYLQGPWSSYPSSPSPTITLSVPHLAPLPADTPGLQALLALLKSYNVYVKLSAPYRVTTKPETLEHLVKAYAATPDKLVWGTDWPYVPLAHDIARWKAEGKGEVPTGFRNEDLAQWVGLLREWLDDDTFTKAFATNAQKLYG</sequence>
<dbReference type="InterPro" id="IPR006680">
    <property type="entry name" value="Amidohydro-rel"/>
</dbReference>
<dbReference type="Pfam" id="PF04909">
    <property type="entry name" value="Amidohydro_2"/>
    <property type="match status" value="1"/>
</dbReference>
<accession>A0AAF1BJU4</accession>